<keyword evidence="1" id="KW-0472">Membrane</keyword>
<proteinExistence type="predicted"/>
<keyword evidence="1" id="KW-1133">Transmembrane helix</keyword>
<dbReference type="EMBL" id="CP104143">
    <property type="protein sequence ID" value="UWU12998.1"/>
    <property type="molecule type" value="Genomic_DNA"/>
</dbReference>
<protein>
    <submittedName>
        <fullName evidence="2">Uncharacterized protein</fullName>
    </submittedName>
</protein>
<accession>A0A2N0CZS1</accession>
<evidence type="ECO:0000313" key="5">
    <source>
        <dbReference type="Proteomes" id="UP001060123"/>
    </source>
</evidence>
<dbReference type="AlphaFoldDB" id="A0A2N0CZS1"/>
<reference evidence="2 4" key="2">
    <citation type="submission" date="2017-12" db="EMBL/GenBank/DDBJ databases">
        <title>Genome sequence of Rhizobium sullae HCNT1 isolated from Sulla coronaria nodules and featuring peculiar denitrification phenotypes.</title>
        <authorList>
            <person name="De Diego-Diaz B."/>
            <person name="Treu L."/>
            <person name="Campanaro S."/>
            <person name="Da Silva Duarte V."/>
            <person name="Basaglia M."/>
            <person name="Favaro L."/>
            <person name="Casella S."/>
            <person name="Squartini A."/>
        </authorList>
    </citation>
    <scope>NUCLEOTIDE SEQUENCE [LARGE SCALE GENOMIC DNA]</scope>
    <source>
        <strain evidence="2 4">HCNT1</strain>
    </source>
</reference>
<sequence>MLTELRIGDHNNVFKPFLLAAMGQNSKPLMKYAKPHRLISGRIPVPKAKYGLRWFVALFCLAFWIAIAIAVIW</sequence>
<dbReference type="Proteomes" id="UP000232164">
    <property type="component" value="Unassembled WGS sequence"/>
</dbReference>
<name>A0A2N0CZS1_RHISU</name>
<feature type="transmembrane region" description="Helical" evidence="1">
    <location>
        <begin position="52"/>
        <end position="72"/>
    </location>
</feature>
<evidence type="ECO:0000313" key="2">
    <source>
        <dbReference type="EMBL" id="PKA39353.1"/>
    </source>
</evidence>
<gene>
    <name evidence="2" type="ORF">CWR43_33305</name>
    <name evidence="3" type="ORF">N2599_12565</name>
</gene>
<organism evidence="2 4">
    <name type="scientific">Rhizobium sullae</name>
    <name type="common">Rhizobium hedysari</name>
    <dbReference type="NCBI Taxonomy" id="50338"/>
    <lineage>
        <taxon>Bacteria</taxon>
        <taxon>Pseudomonadati</taxon>
        <taxon>Pseudomonadota</taxon>
        <taxon>Alphaproteobacteria</taxon>
        <taxon>Hyphomicrobiales</taxon>
        <taxon>Rhizobiaceae</taxon>
        <taxon>Rhizobium/Agrobacterium group</taxon>
        <taxon>Rhizobium</taxon>
    </lineage>
</organism>
<dbReference type="Proteomes" id="UP001060123">
    <property type="component" value="Chromosome"/>
</dbReference>
<reference evidence="2 4" key="1">
    <citation type="submission" date="2017-11" db="EMBL/GenBank/DDBJ databases">
        <authorList>
            <person name="Han C.G."/>
        </authorList>
    </citation>
    <scope>NUCLEOTIDE SEQUENCE [LARGE SCALE GENOMIC DNA]</scope>
    <source>
        <strain evidence="2 4">HCNT1</strain>
    </source>
</reference>
<keyword evidence="1" id="KW-0812">Transmembrane</keyword>
<dbReference type="RefSeq" id="WP_027510214.1">
    <property type="nucleotide sequence ID" value="NZ_CP104143.1"/>
</dbReference>
<evidence type="ECO:0000313" key="3">
    <source>
        <dbReference type="EMBL" id="UWU12998.1"/>
    </source>
</evidence>
<keyword evidence="5" id="KW-1185">Reference proteome</keyword>
<dbReference type="EMBL" id="PIQN01000031">
    <property type="protein sequence ID" value="PKA39353.1"/>
    <property type="molecule type" value="Genomic_DNA"/>
</dbReference>
<evidence type="ECO:0000313" key="4">
    <source>
        <dbReference type="Proteomes" id="UP000232164"/>
    </source>
</evidence>
<evidence type="ECO:0000256" key="1">
    <source>
        <dbReference type="SAM" id="Phobius"/>
    </source>
</evidence>
<reference evidence="3" key="3">
    <citation type="submission" date="2022-09" db="EMBL/GenBank/DDBJ databases">
        <title>Australian commercial rhizobial inoculants.</title>
        <authorList>
            <person name="Kohlmeier M.G."/>
            <person name="O'Hara G.W."/>
            <person name="Colombi E."/>
            <person name="Ramsay J.P."/>
            <person name="Terpolilli J."/>
        </authorList>
    </citation>
    <scope>NUCLEOTIDE SEQUENCE</scope>
    <source>
        <strain evidence="3">WSM1592</strain>
    </source>
</reference>